<dbReference type="Gene3D" id="2.40.40.10">
    <property type="entry name" value="RlpA-like domain"/>
    <property type="match status" value="1"/>
</dbReference>
<evidence type="ECO:0000313" key="3">
    <source>
        <dbReference type="Proteomes" id="UP000830835"/>
    </source>
</evidence>
<evidence type="ECO:0000313" key="2">
    <source>
        <dbReference type="EMBL" id="MCJ2543955.1"/>
    </source>
</evidence>
<dbReference type="Proteomes" id="UP000830835">
    <property type="component" value="Unassembled WGS sequence"/>
</dbReference>
<sequence length="133" mass="14542">MIDLLTGALIALLPTVPGEPEQMVVSHYGQLPPGQSWNRLKDGSVFRPEQDFVAAHRTLPIGTRLLLTNPEQPEQKVVVDVLDRGPFIRGRDLDISTVAARKLGIYEQGVAQVEVRLLPTEAPPLSGVLMSLN</sequence>
<name>A0ABT0CF26_THEVL</name>
<dbReference type="Pfam" id="PF03330">
    <property type="entry name" value="DPBB_1"/>
    <property type="match status" value="1"/>
</dbReference>
<dbReference type="EMBL" id="JAFIRA010000041">
    <property type="protein sequence ID" value="MCJ2543955.1"/>
    <property type="molecule type" value="Genomic_DNA"/>
</dbReference>
<dbReference type="PANTHER" id="PTHR34183">
    <property type="entry name" value="ENDOLYTIC PEPTIDOGLYCAN TRANSGLYCOSYLASE RLPA"/>
    <property type="match status" value="1"/>
</dbReference>
<dbReference type="PANTHER" id="PTHR34183:SF1">
    <property type="entry name" value="ENDOLYTIC PEPTIDOGLYCAN TRANSGLYCOSYLASE RLPA"/>
    <property type="match status" value="1"/>
</dbReference>
<feature type="domain" description="RlpA-like protein double-psi beta-barrel" evidence="1">
    <location>
        <begin position="43"/>
        <end position="115"/>
    </location>
</feature>
<protein>
    <recommendedName>
        <fullName evidence="1">RlpA-like protein double-psi beta-barrel domain-containing protein</fullName>
    </recommendedName>
</protein>
<proteinExistence type="predicted"/>
<keyword evidence="3" id="KW-1185">Reference proteome</keyword>
<comment type="caution">
    <text evidence="2">The sequence shown here is derived from an EMBL/GenBank/DDBJ whole genome shotgun (WGS) entry which is preliminary data.</text>
</comment>
<dbReference type="InterPro" id="IPR036908">
    <property type="entry name" value="RlpA-like_sf"/>
</dbReference>
<evidence type="ECO:0000259" key="1">
    <source>
        <dbReference type="Pfam" id="PF03330"/>
    </source>
</evidence>
<dbReference type="CDD" id="cd22268">
    <property type="entry name" value="DPBB_RlpA-like"/>
    <property type="match status" value="1"/>
</dbReference>
<dbReference type="RefSeq" id="WP_244352048.1">
    <property type="nucleotide sequence ID" value="NZ_JAFIRA010000041.1"/>
</dbReference>
<dbReference type="InterPro" id="IPR009009">
    <property type="entry name" value="RlpA-like_DPBB"/>
</dbReference>
<accession>A0ABT0CF26</accession>
<reference evidence="2" key="1">
    <citation type="submission" date="2021-02" db="EMBL/GenBank/DDBJ databases">
        <title>The CRISPR/cas machinery reduction and long-range gene transfer in the hot spring cyanobacterium Synechococcus.</title>
        <authorList>
            <person name="Dvorak P."/>
            <person name="Jahodarova E."/>
            <person name="Hasler P."/>
            <person name="Poulickova A."/>
        </authorList>
    </citation>
    <scope>NUCLEOTIDE SEQUENCE</scope>
    <source>
        <strain evidence="2">Rupite</strain>
    </source>
</reference>
<gene>
    <name evidence="2" type="ORF">JX360_13760</name>
</gene>
<organism evidence="2 3">
    <name type="scientific">Thermostichus vulcanus str. 'Rupite'</name>
    <dbReference type="NCBI Taxonomy" id="2813851"/>
    <lineage>
        <taxon>Bacteria</taxon>
        <taxon>Bacillati</taxon>
        <taxon>Cyanobacteriota</taxon>
        <taxon>Cyanophyceae</taxon>
        <taxon>Thermostichales</taxon>
        <taxon>Thermostichaceae</taxon>
        <taxon>Thermostichus</taxon>
    </lineage>
</organism>